<proteinExistence type="inferred from homology"/>
<name>A0A6M8HX14_9PROT</name>
<evidence type="ECO:0000256" key="7">
    <source>
        <dbReference type="ARBA" id="ARBA00047599"/>
    </source>
</evidence>
<protein>
    <recommendedName>
        <fullName evidence="2">NADH:ubiquinone reductase (non-electrogenic)</fullName>
        <ecNumber evidence="2">1.6.5.9</ecNumber>
    </recommendedName>
</protein>
<evidence type="ECO:0000256" key="1">
    <source>
        <dbReference type="ARBA" id="ARBA00005272"/>
    </source>
</evidence>
<dbReference type="EC" id="1.6.5.9" evidence="2"/>
<keyword evidence="3" id="KW-0285">Flavoprotein</keyword>
<keyword evidence="4" id="KW-0274">FAD</keyword>
<dbReference type="PANTHER" id="PTHR43706:SF47">
    <property type="entry name" value="EXTERNAL NADH-UBIQUINONE OXIDOREDUCTASE 1, MITOCHONDRIAL-RELATED"/>
    <property type="match status" value="1"/>
</dbReference>
<comment type="similarity">
    <text evidence="1">Belongs to the NADH dehydrogenase family.</text>
</comment>
<dbReference type="RefSeq" id="WP_171837855.1">
    <property type="nucleotide sequence ID" value="NZ_CP053709.1"/>
</dbReference>
<dbReference type="SUPFAM" id="SSF51905">
    <property type="entry name" value="FAD/NAD(P)-binding domain"/>
    <property type="match status" value="1"/>
</dbReference>
<evidence type="ECO:0000313" key="9">
    <source>
        <dbReference type="EMBL" id="QKE92942.1"/>
    </source>
</evidence>
<geneLocation type="plasmid" evidence="9 10">
    <name>unnamed1</name>
</geneLocation>
<comment type="catalytic activity">
    <reaction evidence="7">
        <text>a quinone + NADH + H(+) = a quinol + NAD(+)</text>
        <dbReference type="Rhea" id="RHEA:46160"/>
        <dbReference type="ChEBI" id="CHEBI:15378"/>
        <dbReference type="ChEBI" id="CHEBI:24646"/>
        <dbReference type="ChEBI" id="CHEBI:57540"/>
        <dbReference type="ChEBI" id="CHEBI:57945"/>
        <dbReference type="ChEBI" id="CHEBI:132124"/>
        <dbReference type="EC" id="1.6.5.9"/>
    </reaction>
</comment>
<sequence length="246" mass="26663">MHSKPARPRMVVIGAGFGGSCAVQALAKLPIDVVLINRSNDHLFQLLLYQVAAAELSGVDIAVPIRSILASYPNAKLLLGEVDGIDTKARFVSVGAIGVLAYHQLIIACGAVLSWCGNDQWAAHAVGLKTLQDPATMRQRLLGAFKCAESRRDAWEVKRLLAFIGVGGGLNGVELAGAISELTRYSRPQEYRGIRPEEARIVVHLFRVIGLCDRILAYIQWVSAWLFHARGACPNDSELNGLLQAQ</sequence>
<keyword evidence="10" id="KW-1185">Reference proteome</keyword>
<keyword evidence="5" id="KW-0560">Oxidoreductase</keyword>
<dbReference type="Pfam" id="PF07992">
    <property type="entry name" value="Pyr_redox_2"/>
    <property type="match status" value="1"/>
</dbReference>
<feature type="domain" description="FAD/NAD(P)-binding" evidence="8">
    <location>
        <begin position="9"/>
        <end position="184"/>
    </location>
</feature>
<evidence type="ECO:0000259" key="8">
    <source>
        <dbReference type="Pfam" id="PF07992"/>
    </source>
</evidence>
<dbReference type="PANTHER" id="PTHR43706">
    <property type="entry name" value="NADH DEHYDROGENASE"/>
    <property type="match status" value="1"/>
</dbReference>
<evidence type="ECO:0000256" key="2">
    <source>
        <dbReference type="ARBA" id="ARBA00012637"/>
    </source>
</evidence>
<dbReference type="InterPro" id="IPR045024">
    <property type="entry name" value="NDH-2"/>
</dbReference>
<accession>A0A6M8HX14</accession>
<keyword evidence="9" id="KW-0614">Plasmid</keyword>
<evidence type="ECO:0000313" key="10">
    <source>
        <dbReference type="Proteomes" id="UP000500767"/>
    </source>
</evidence>
<organism evidence="9 10">
    <name type="scientific">Lichenicola cladoniae</name>
    <dbReference type="NCBI Taxonomy" id="1484109"/>
    <lineage>
        <taxon>Bacteria</taxon>
        <taxon>Pseudomonadati</taxon>
        <taxon>Pseudomonadota</taxon>
        <taxon>Alphaproteobacteria</taxon>
        <taxon>Acetobacterales</taxon>
        <taxon>Acetobacteraceae</taxon>
        <taxon>Lichenicola</taxon>
    </lineage>
</organism>
<dbReference type="InterPro" id="IPR036188">
    <property type="entry name" value="FAD/NAD-bd_sf"/>
</dbReference>
<gene>
    <name evidence="9" type="ORF">HN018_22240</name>
</gene>
<dbReference type="KEGG" id="lck:HN018_22240"/>
<evidence type="ECO:0000256" key="5">
    <source>
        <dbReference type="ARBA" id="ARBA00023002"/>
    </source>
</evidence>
<dbReference type="EMBL" id="CP053709">
    <property type="protein sequence ID" value="QKE92942.1"/>
    <property type="molecule type" value="Genomic_DNA"/>
</dbReference>
<evidence type="ECO:0000256" key="3">
    <source>
        <dbReference type="ARBA" id="ARBA00022630"/>
    </source>
</evidence>
<dbReference type="Gene3D" id="3.50.50.100">
    <property type="match status" value="1"/>
</dbReference>
<dbReference type="InterPro" id="IPR023753">
    <property type="entry name" value="FAD/NAD-binding_dom"/>
</dbReference>
<dbReference type="PRINTS" id="PR00368">
    <property type="entry name" value="FADPNR"/>
</dbReference>
<dbReference type="GO" id="GO:0050136">
    <property type="term" value="F:NADH dehydrogenase (quinone) (non-electrogenic) activity"/>
    <property type="evidence" value="ECO:0007669"/>
    <property type="project" value="UniProtKB-EC"/>
</dbReference>
<keyword evidence="6" id="KW-0520">NAD</keyword>
<dbReference type="PROSITE" id="PS51257">
    <property type="entry name" value="PROKAR_LIPOPROTEIN"/>
    <property type="match status" value="1"/>
</dbReference>
<dbReference type="Proteomes" id="UP000500767">
    <property type="component" value="Plasmid unnamed1"/>
</dbReference>
<reference evidence="9 10" key="1">
    <citation type="journal article" date="2014" name="World J. Microbiol. Biotechnol.">
        <title>Biodiversity and physiological characteristics of Antarctic and Arctic lichens-associated bacteria.</title>
        <authorList>
            <person name="Lee Y.M."/>
            <person name="Kim E.H."/>
            <person name="Lee H.K."/>
            <person name="Hong S.G."/>
        </authorList>
    </citation>
    <scope>NUCLEOTIDE SEQUENCE [LARGE SCALE GENOMIC DNA]</scope>
    <source>
        <strain evidence="9 10">PAMC 26569</strain>
        <plasmid evidence="9">unnamed1</plasmid>
    </source>
</reference>
<dbReference type="AlphaFoldDB" id="A0A6M8HX14"/>
<evidence type="ECO:0000256" key="4">
    <source>
        <dbReference type="ARBA" id="ARBA00022827"/>
    </source>
</evidence>
<evidence type="ECO:0000256" key="6">
    <source>
        <dbReference type="ARBA" id="ARBA00023027"/>
    </source>
</evidence>